<evidence type="ECO:0000259" key="1">
    <source>
        <dbReference type="PROSITE" id="PS50043"/>
    </source>
</evidence>
<dbReference type="Pfam" id="PF00196">
    <property type="entry name" value="GerE"/>
    <property type="match status" value="1"/>
</dbReference>
<protein>
    <submittedName>
        <fullName evidence="2">DNA-binding HTH domain-containing proteins</fullName>
    </submittedName>
</protein>
<dbReference type="InterPro" id="IPR000792">
    <property type="entry name" value="Tscrpt_reg_LuxR_C"/>
</dbReference>
<dbReference type="InterPro" id="IPR016032">
    <property type="entry name" value="Sig_transdc_resp-reg_C-effctor"/>
</dbReference>
<keyword evidence="2" id="KW-0238">DNA-binding</keyword>
<dbReference type="Proteomes" id="UP000267342">
    <property type="component" value="Chromosome"/>
</dbReference>
<dbReference type="PROSITE" id="PS50043">
    <property type="entry name" value="HTH_LUXR_2"/>
    <property type="match status" value="1"/>
</dbReference>
<dbReference type="SMART" id="SM00421">
    <property type="entry name" value="HTH_LUXR"/>
    <property type="match status" value="1"/>
</dbReference>
<dbReference type="GO" id="GO:0006355">
    <property type="term" value="P:regulation of DNA-templated transcription"/>
    <property type="evidence" value="ECO:0007669"/>
    <property type="project" value="InterPro"/>
</dbReference>
<dbReference type="STRING" id="1123510.GCA_000620025_01323"/>
<name>A0A348HEH7_9GAMM</name>
<organism evidence="2 3">
    <name type="scientific">Zymobacter palmae</name>
    <dbReference type="NCBI Taxonomy" id="33074"/>
    <lineage>
        <taxon>Bacteria</taxon>
        <taxon>Pseudomonadati</taxon>
        <taxon>Pseudomonadota</taxon>
        <taxon>Gammaproteobacteria</taxon>
        <taxon>Oceanospirillales</taxon>
        <taxon>Halomonadaceae</taxon>
        <taxon>Zymobacter group</taxon>
        <taxon>Zymobacter</taxon>
    </lineage>
</organism>
<evidence type="ECO:0000313" key="2">
    <source>
        <dbReference type="EMBL" id="BBG30029.1"/>
    </source>
</evidence>
<reference evidence="2 3" key="1">
    <citation type="submission" date="2018-09" db="EMBL/GenBank/DDBJ databases">
        <title>Zymobacter palmae IAM14233 (=T109) whole genome analysis.</title>
        <authorList>
            <person name="Yanase H."/>
        </authorList>
    </citation>
    <scope>NUCLEOTIDE SEQUENCE [LARGE SCALE GENOMIC DNA]</scope>
    <source>
        <strain evidence="2 3">IAM14233</strain>
    </source>
</reference>
<dbReference type="GO" id="GO:0003677">
    <property type="term" value="F:DNA binding"/>
    <property type="evidence" value="ECO:0007669"/>
    <property type="project" value="UniProtKB-KW"/>
</dbReference>
<dbReference type="Gene3D" id="1.10.10.10">
    <property type="entry name" value="Winged helix-like DNA-binding domain superfamily/Winged helix DNA-binding domain"/>
    <property type="match status" value="1"/>
</dbReference>
<proteinExistence type="predicted"/>
<dbReference type="AlphaFoldDB" id="A0A348HEH7"/>
<feature type="domain" description="HTH luxR-type" evidence="1">
    <location>
        <begin position="1"/>
        <end position="48"/>
    </location>
</feature>
<keyword evidence="3" id="KW-1185">Reference proteome</keyword>
<dbReference type="EMBL" id="AP018933">
    <property type="protein sequence ID" value="BBG30029.1"/>
    <property type="molecule type" value="Genomic_DNA"/>
</dbReference>
<dbReference type="SUPFAM" id="SSF46894">
    <property type="entry name" value="C-terminal effector domain of the bipartite response regulators"/>
    <property type="match status" value="1"/>
</dbReference>
<evidence type="ECO:0000313" key="3">
    <source>
        <dbReference type="Proteomes" id="UP000267342"/>
    </source>
</evidence>
<gene>
    <name evidence="2" type="ORF">ZBT109_1269</name>
</gene>
<sequence length="51" mass="5607">MGDGKTAFEAGKILHLSQSTINFHLRNAMLKLDAPNKTSAIVKAIYLNLIH</sequence>
<dbReference type="KEGG" id="zpl:ZBT109_1269"/>
<dbReference type="InterPro" id="IPR036388">
    <property type="entry name" value="WH-like_DNA-bd_sf"/>
</dbReference>
<accession>A0A348HEH7</accession>